<feature type="compositionally biased region" description="Polar residues" evidence="1">
    <location>
        <begin position="101"/>
        <end position="112"/>
    </location>
</feature>
<accession>A0A075A2S5</accession>
<protein>
    <submittedName>
        <fullName evidence="2">Uncharacterized protein</fullName>
    </submittedName>
</protein>
<dbReference type="Proteomes" id="UP000054324">
    <property type="component" value="Unassembled WGS sequence"/>
</dbReference>
<dbReference type="RefSeq" id="XP_009163721.1">
    <property type="nucleotide sequence ID" value="XM_009165457.1"/>
</dbReference>
<keyword evidence="3" id="KW-1185">Reference proteome</keyword>
<dbReference type="AlphaFoldDB" id="A0A075A2S5"/>
<name>A0A075A2S5_OPIVI</name>
<evidence type="ECO:0000313" key="3">
    <source>
        <dbReference type="Proteomes" id="UP000054324"/>
    </source>
</evidence>
<evidence type="ECO:0000256" key="1">
    <source>
        <dbReference type="SAM" id="MobiDB-lite"/>
    </source>
</evidence>
<evidence type="ECO:0000313" key="2">
    <source>
        <dbReference type="EMBL" id="KER32557.1"/>
    </source>
</evidence>
<reference evidence="2 3" key="1">
    <citation type="submission" date="2013-11" db="EMBL/GenBank/DDBJ databases">
        <title>Opisthorchis viverrini - life in the bile duct.</title>
        <authorList>
            <person name="Young N.D."/>
            <person name="Nagarajan N."/>
            <person name="Lin S.J."/>
            <person name="Korhonen P.K."/>
            <person name="Jex A.R."/>
            <person name="Hall R.S."/>
            <person name="Safavi-Hemami H."/>
            <person name="Kaewkong W."/>
            <person name="Bertrand D."/>
            <person name="Gao S."/>
            <person name="Seet Q."/>
            <person name="Wongkham S."/>
            <person name="Teh B.T."/>
            <person name="Wongkham C."/>
            <person name="Intapan P.M."/>
            <person name="Maleewong W."/>
            <person name="Yang X."/>
            <person name="Hu M."/>
            <person name="Wang Z."/>
            <person name="Hofmann A."/>
            <person name="Sternberg P.W."/>
            <person name="Tan P."/>
            <person name="Wang J."/>
            <person name="Gasser R.B."/>
        </authorList>
    </citation>
    <scope>NUCLEOTIDE SEQUENCE [LARGE SCALE GENOMIC DNA]</scope>
</reference>
<feature type="region of interest" description="Disordered" evidence="1">
    <location>
        <begin position="86"/>
        <end position="112"/>
    </location>
</feature>
<dbReference type="EMBL" id="KL596633">
    <property type="protein sequence ID" value="KER32557.1"/>
    <property type="molecule type" value="Genomic_DNA"/>
</dbReference>
<organism evidence="2 3">
    <name type="scientific">Opisthorchis viverrini</name>
    <name type="common">Southeast Asian liver fluke</name>
    <dbReference type="NCBI Taxonomy" id="6198"/>
    <lineage>
        <taxon>Eukaryota</taxon>
        <taxon>Metazoa</taxon>
        <taxon>Spiralia</taxon>
        <taxon>Lophotrochozoa</taxon>
        <taxon>Platyhelminthes</taxon>
        <taxon>Trematoda</taxon>
        <taxon>Digenea</taxon>
        <taxon>Opisthorchiida</taxon>
        <taxon>Opisthorchiata</taxon>
        <taxon>Opisthorchiidae</taxon>
        <taxon>Opisthorchis</taxon>
    </lineage>
</organism>
<dbReference type="KEGG" id="ovi:T265_01431"/>
<sequence>MGRTLRRAVQLASCNTASGDDAYGRMESALKREKAPGPDGLYPALFREGGKFLVSHLTKLIGTIWDEEANELVRLASVLAKTSVRQPQALRKQSSKHDEQQFSWSPAASNPESWPSIERWAVGMDPPSVSGVSECTTLLKHHHAAGPDDLPPALFKDGGGLLSQCRSSRFHL</sequence>
<proteinExistence type="predicted"/>
<dbReference type="CTD" id="20315619"/>
<gene>
    <name evidence="2" type="ORF">T265_01431</name>
</gene>
<dbReference type="OrthoDB" id="6142323at2759"/>
<dbReference type="GeneID" id="20315619"/>